<dbReference type="Gene3D" id="3.80.10.10">
    <property type="entry name" value="Ribonuclease Inhibitor"/>
    <property type="match status" value="1"/>
</dbReference>
<dbReference type="PANTHER" id="PTHR12904:SF28">
    <property type="entry name" value="ATP SYNTHASE SUBUNIT ALPHA-RELATED"/>
    <property type="match status" value="1"/>
</dbReference>
<dbReference type="PANTHER" id="PTHR12904">
    <property type="match status" value="1"/>
</dbReference>
<keyword evidence="2" id="KW-1185">Reference proteome</keyword>
<evidence type="ECO:0000313" key="2">
    <source>
        <dbReference type="Proteomes" id="UP000008068"/>
    </source>
</evidence>
<protein>
    <submittedName>
        <fullName evidence="1">Uncharacterized protein</fullName>
    </submittedName>
</protein>
<dbReference type="GO" id="GO:0031462">
    <property type="term" value="C:Cul2-RING ubiquitin ligase complex"/>
    <property type="evidence" value="ECO:0007669"/>
    <property type="project" value="TreeGrafter"/>
</dbReference>
<organism evidence="2">
    <name type="scientific">Caenorhabditis brenneri</name>
    <name type="common">Nematode worm</name>
    <dbReference type="NCBI Taxonomy" id="135651"/>
    <lineage>
        <taxon>Eukaryota</taxon>
        <taxon>Metazoa</taxon>
        <taxon>Ecdysozoa</taxon>
        <taxon>Nematoda</taxon>
        <taxon>Chromadorea</taxon>
        <taxon>Rhabditida</taxon>
        <taxon>Rhabditina</taxon>
        <taxon>Rhabditomorpha</taxon>
        <taxon>Rhabditoidea</taxon>
        <taxon>Rhabditidae</taxon>
        <taxon>Peloderinae</taxon>
        <taxon>Caenorhabditis</taxon>
    </lineage>
</organism>
<dbReference type="InterPro" id="IPR051341">
    <property type="entry name" value="Zyg-11_UBL_adapter"/>
</dbReference>
<accession>G0NNA8</accession>
<proteinExistence type="predicted"/>
<evidence type="ECO:0000313" key="1">
    <source>
        <dbReference type="EMBL" id="EGT34450.1"/>
    </source>
</evidence>
<name>G0NNA8_CAEBE</name>
<dbReference type="Proteomes" id="UP000008068">
    <property type="component" value="Unassembled WGS sequence"/>
</dbReference>
<reference evidence="2" key="1">
    <citation type="submission" date="2011-07" db="EMBL/GenBank/DDBJ databases">
        <authorList>
            <consortium name="Caenorhabditis brenneri Sequencing and Analysis Consortium"/>
            <person name="Wilson R.K."/>
        </authorList>
    </citation>
    <scope>NUCLEOTIDE SEQUENCE [LARGE SCALE GENOMIC DNA]</scope>
    <source>
        <strain evidence="2">PB2801</strain>
    </source>
</reference>
<dbReference type="AlphaFoldDB" id="G0NNA8"/>
<dbReference type="InParanoid" id="G0NNA8"/>
<gene>
    <name evidence="1" type="ORF">CAEBREN_16005</name>
</gene>
<dbReference type="SUPFAM" id="SSF52058">
    <property type="entry name" value="L domain-like"/>
    <property type="match status" value="1"/>
</dbReference>
<dbReference type="EMBL" id="GL379913">
    <property type="protein sequence ID" value="EGT34450.1"/>
    <property type="molecule type" value="Genomic_DNA"/>
</dbReference>
<dbReference type="HOGENOM" id="CLU_395492_0_0_1"/>
<sequence length="631" mass="73337">MEEEIQPEVPAIQNLCKSETNEQDSHSDIAVLSFEFGFQLRIADNLIDRYKYVPSFSHLVLSLKDHGECFLLELSSIRKQLIKKFELLDLKDCQKFIEENQWKKNEKKKSKQIKINVISLLEEILNPQSLSILESLAIQGEGVVFSQGWINQIHGTFPSLTLLDLSGCHLLPKEFNLLCETQKNLKSLFIGKTGVYDLSRIDALSKLEVLSLENLKFKSLASFQNALLLENLVFLDISSNRKKRATTAQLMLLLERVFYLLENELEEQNMSDLKNLSQSLSAVLKYYKHSTASYMLVLDCFMLMFSNDDILQSFGQNEIEEAVTAITIRIGATDWYQTKRLIRPPNYIYFWETPPTYQLFTTGVELLVNTKLLKNNENLRRTACIVLVKTIAGKCRSDDKSILLCSPFLLANKELLQSPENFTSEEIGNLKIIFYHTIKNAQANMIPMLLSFLTFLLSLDSTPFCYEFVILIKVIEWLYLPTTPEHSINQCHTVKNLLYGRMNHQMRVEILRSANYEWKQISKMRPAPNSYTQQAFLEVLLQIYKMQIDGEPIFKPYSHWELEEFITEIEILIGRYEEAHVRNGVFEYIHENAEDHIVKHWAGYIDAAIKDKTPVVNQTNRRRVFCRFLWK</sequence>
<dbReference type="eggNOG" id="KOG3665">
    <property type="taxonomic scope" value="Eukaryota"/>
</dbReference>
<dbReference type="InterPro" id="IPR032675">
    <property type="entry name" value="LRR_dom_sf"/>
</dbReference>